<evidence type="ECO:0000256" key="2">
    <source>
        <dbReference type="SAM" id="MobiDB-lite"/>
    </source>
</evidence>
<feature type="region of interest" description="Disordered" evidence="2">
    <location>
        <begin position="182"/>
        <end position="269"/>
    </location>
</feature>
<protein>
    <recommendedName>
        <fullName evidence="6">Polymer-forming cytoskeletal protein</fullName>
    </recommendedName>
</protein>
<keyword evidence="3" id="KW-1133">Transmembrane helix</keyword>
<gene>
    <name evidence="4" type="ordered locus">SRM_00546</name>
</gene>
<keyword evidence="3" id="KW-0472">Membrane</keyword>
<dbReference type="KEGG" id="srm:SRM_00546"/>
<comment type="similarity">
    <text evidence="1">Belongs to the bactofilin family.</text>
</comment>
<evidence type="ECO:0000313" key="4">
    <source>
        <dbReference type="EMBL" id="CBH23467.1"/>
    </source>
</evidence>
<sequence>MLRRRARSLFANGRLVCSFGTTFGPAFYFLLRFLMYPFSDHSSSYGNRTSSIPDSFSGSVLNEEDIAQGTLRLGTSDLLVRGHVHGPITTKGSVHIAESGSTQGSICASEVRVAEGAQVSGTVRASDLHIGGTLQGAILVFDHLLILKTAHVHGGILTLQRATLEVKLGAQFTGTVSEVKRSFVAPDSPEQGDGSPGRAMSASVRPPDFCLPSHHMSEKPPANRPEQEKLGAPGPAETPGGDDSSSLRDDSTPENGSESDVDEDFGIDW</sequence>
<accession>D5H612</accession>
<reference evidence="4 5" key="1">
    <citation type="journal article" date="2010" name="ISME J.">
        <title>Fine-scale evolution: genomic, phenotypic and ecological differentiation in two coexisting Salinibacter ruber strains.</title>
        <authorList>
            <person name="Pena A."/>
            <person name="Teeling H."/>
            <person name="Huerta-Cepas J."/>
            <person name="Santos F."/>
            <person name="Yarza P."/>
            <person name="Brito-Echeverria J."/>
            <person name="Lucio M."/>
            <person name="Schmitt-Kopplin P."/>
            <person name="Meseguer I."/>
            <person name="Schenowitz C."/>
            <person name="Dossat C."/>
            <person name="Barbe V."/>
            <person name="Dopazo J."/>
            <person name="Rossello-Mora R."/>
            <person name="Schuler M."/>
            <person name="Glockner F.O."/>
            <person name="Amann R."/>
            <person name="Gabaldon T."/>
            <person name="Anton J."/>
        </authorList>
    </citation>
    <scope>NUCLEOTIDE SEQUENCE [LARGE SCALE GENOMIC DNA]</scope>
    <source>
        <strain evidence="4 5">M8</strain>
    </source>
</reference>
<feature type="transmembrane region" description="Helical" evidence="3">
    <location>
        <begin position="12"/>
        <end position="35"/>
    </location>
</feature>
<proteinExistence type="inferred from homology"/>
<evidence type="ECO:0000313" key="5">
    <source>
        <dbReference type="Proteomes" id="UP000000933"/>
    </source>
</evidence>
<reference evidence="5" key="2">
    <citation type="submission" date="2010-04" db="EMBL/GenBank/DDBJ databases">
        <title>Genome sequence of Salinibacter ruber M8.</title>
        <authorList>
            <consortium name="Genoscope"/>
        </authorList>
    </citation>
    <scope>NUCLEOTIDE SEQUENCE [LARGE SCALE GENOMIC DNA]</scope>
    <source>
        <strain evidence="5">M8</strain>
    </source>
</reference>
<name>D5H612_SALRM</name>
<dbReference type="AlphaFoldDB" id="D5H612"/>
<dbReference type="Proteomes" id="UP000000933">
    <property type="component" value="Chromosome"/>
</dbReference>
<dbReference type="Pfam" id="PF04519">
    <property type="entry name" value="Bactofilin"/>
    <property type="match status" value="1"/>
</dbReference>
<feature type="compositionally biased region" description="Acidic residues" evidence="2">
    <location>
        <begin position="257"/>
        <end position="269"/>
    </location>
</feature>
<evidence type="ECO:0008006" key="6">
    <source>
        <dbReference type="Google" id="ProtNLM"/>
    </source>
</evidence>
<keyword evidence="3" id="KW-0812">Transmembrane</keyword>
<dbReference type="InterPro" id="IPR007607">
    <property type="entry name" value="BacA/B"/>
</dbReference>
<dbReference type="HOGENOM" id="CLU_1034031_0_0_10"/>
<organism evidence="4 5">
    <name type="scientific">Salinibacter ruber (strain M8)</name>
    <dbReference type="NCBI Taxonomy" id="761659"/>
    <lineage>
        <taxon>Bacteria</taxon>
        <taxon>Pseudomonadati</taxon>
        <taxon>Rhodothermota</taxon>
        <taxon>Rhodothermia</taxon>
        <taxon>Rhodothermales</taxon>
        <taxon>Salinibacteraceae</taxon>
        <taxon>Salinibacter</taxon>
    </lineage>
</organism>
<evidence type="ECO:0000256" key="1">
    <source>
        <dbReference type="ARBA" id="ARBA00044755"/>
    </source>
</evidence>
<dbReference type="EMBL" id="FP565814">
    <property type="protein sequence ID" value="CBH23467.1"/>
    <property type="molecule type" value="Genomic_DNA"/>
</dbReference>
<evidence type="ECO:0000256" key="3">
    <source>
        <dbReference type="SAM" id="Phobius"/>
    </source>
</evidence>
<dbReference type="PANTHER" id="PTHR35024:SF4">
    <property type="entry name" value="POLYMER-FORMING CYTOSKELETAL PROTEIN"/>
    <property type="match status" value="1"/>
</dbReference>
<dbReference type="PANTHER" id="PTHR35024">
    <property type="entry name" value="HYPOTHETICAL CYTOSOLIC PROTEIN"/>
    <property type="match status" value="1"/>
</dbReference>